<name>A0A4P6XJU4_9ASCO</name>
<evidence type="ECO:0000256" key="1">
    <source>
        <dbReference type="ARBA" id="ARBA00004370"/>
    </source>
</evidence>
<feature type="compositionally biased region" description="Basic and acidic residues" evidence="7">
    <location>
        <begin position="43"/>
        <end position="53"/>
    </location>
</feature>
<organism evidence="9 10">
    <name type="scientific">Metschnikowia aff. pulcherrima</name>
    <dbReference type="NCBI Taxonomy" id="2163413"/>
    <lineage>
        <taxon>Eukaryota</taxon>
        <taxon>Fungi</taxon>
        <taxon>Dikarya</taxon>
        <taxon>Ascomycota</taxon>
        <taxon>Saccharomycotina</taxon>
        <taxon>Pichiomycetes</taxon>
        <taxon>Metschnikowiaceae</taxon>
        <taxon>Metschnikowia</taxon>
    </lineage>
</organism>
<dbReference type="PIRSF" id="PIRSF015840">
    <property type="entry name" value="DUF284_TM_euk"/>
    <property type="match status" value="1"/>
</dbReference>
<dbReference type="EMBL" id="CP034457">
    <property type="protein sequence ID" value="QBM87577.1"/>
    <property type="molecule type" value="Genomic_DNA"/>
</dbReference>
<accession>A0A4P6XJU4</accession>
<sequence length="420" mass="47527">MQAPGRISSSSVHENELPFEDGANGVHYDSGSDAESDFDDEVPEKKEKSKRPPENSFSQQKLKAVNPVFTARSVIPILLLLGVFLVPLGAAMWLASNRIEDIQIEYTDCENLASRDHWSPIPQEYLRYHLKDNATVGSAQWMLATDDTQLFDDERNVCRIQFEIPHRIKGPLYLFYRLRNFHQNHRRYVKSFSEQQLNGDAASVGVIKDTVGLNCEPLSVDENGKKIYPCGLIANSLFNDTFLSTFEAVNGSSESYTMTNEGIAWSTNKNRFKKTKYNYEDIVPPPNWAKMFPDGYNSTNVPDILTWAEFQNWMFTSAFADFHKLALKNDKDAIAAGIYEISIGLHFPVLPYDGHKYIFLSQRSALGGKNYFLGYVWIASGGVCILLGVVLLVVNLLMPRRAGDVNLLSWNREVIARDEK</sequence>
<feature type="compositionally biased region" description="Acidic residues" evidence="7">
    <location>
        <begin position="32"/>
        <end position="42"/>
    </location>
</feature>
<dbReference type="PANTHER" id="PTHR10926:SF20">
    <property type="entry name" value="PHOSPHOLIPID-TRANSPORTING ATPASE ACCESSORY SUBUNIT LEM3"/>
    <property type="match status" value="1"/>
</dbReference>
<protein>
    <submittedName>
        <fullName evidence="9">LEM3 (Ligand-effect modulator 3) family / CDC50 family protein</fullName>
    </submittedName>
</protein>
<evidence type="ECO:0000256" key="4">
    <source>
        <dbReference type="ARBA" id="ARBA00022989"/>
    </source>
</evidence>
<evidence type="ECO:0000256" key="7">
    <source>
        <dbReference type="SAM" id="MobiDB-lite"/>
    </source>
</evidence>
<evidence type="ECO:0000256" key="3">
    <source>
        <dbReference type="ARBA" id="ARBA00022692"/>
    </source>
</evidence>
<comment type="subcellular location">
    <subcellularLocation>
        <location evidence="1">Membrane</location>
    </subcellularLocation>
</comment>
<dbReference type="InterPro" id="IPR005045">
    <property type="entry name" value="CDC50/LEM3_fam"/>
</dbReference>
<keyword evidence="5 6" id="KW-0472">Membrane</keyword>
<gene>
    <name evidence="9" type="primary">MPUL0B07840</name>
    <name evidence="9" type="ORF">METSCH_B07840</name>
</gene>
<dbReference type="GO" id="GO:0005783">
    <property type="term" value="C:endoplasmic reticulum"/>
    <property type="evidence" value="ECO:0007669"/>
    <property type="project" value="TreeGrafter"/>
</dbReference>
<dbReference type="AlphaFoldDB" id="A0A4P6XJU4"/>
<dbReference type="GO" id="GO:0005794">
    <property type="term" value="C:Golgi apparatus"/>
    <property type="evidence" value="ECO:0007669"/>
    <property type="project" value="TreeGrafter"/>
</dbReference>
<feature type="transmembrane region" description="Helical" evidence="8">
    <location>
        <begin position="74"/>
        <end position="95"/>
    </location>
</feature>
<feature type="transmembrane region" description="Helical" evidence="8">
    <location>
        <begin position="372"/>
        <end position="398"/>
    </location>
</feature>
<dbReference type="STRING" id="2163413.A0A4P6XJU4"/>
<reference evidence="10" key="1">
    <citation type="submission" date="2019-03" db="EMBL/GenBank/DDBJ databases">
        <title>Snf2 controls pulcherriminic acid biosynthesis and connects pigmentation and antifungal activity of the yeast Metschnikowia pulcherrima.</title>
        <authorList>
            <person name="Gore-Lloyd D."/>
            <person name="Sumann I."/>
            <person name="Brachmann A.O."/>
            <person name="Schneeberger K."/>
            <person name="Ortiz-Merino R.A."/>
            <person name="Moreno-Beltran M."/>
            <person name="Schlaefli M."/>
            <person name="Kirner P."/>
            <person name="Santos Kron A."/>
            <person name="Wolfe K.H."/>
            <person name="Piel J."/>
            <person name="Ahrens C.H."/>
            <person name="Henk D."/>
            <person name="Freimoser F.M."/>
        </authorList>
    </citation>
    <scope>NUCLEOTIDE SEQUENCE [LARGE SCALE GENOMIC DNA]</scope>
    <source>
        <strain evidence="10">APC 1.2</strain>
    </source>
</reference>
<feature type="region of interest" description="Disordered" evidence="7">
    <location>
        <begin position="1"/>
        <end position="59"/>
    </location>
</feature>
<keyword evidence="4 8" id="KW-1133">Transmembrane helix</keyword>
<dbReference type="GO" id="GO:0005886">
    <property type="term" value="C:plasma membrane"/>
    <property type="evidence" value="ECO:0007669"/>
    <property type="project" value="TreeGrafter"/>
</dbReference>
<evidence type="ECO:0000256" key="8">
    <source>
        <dbReference type="SAM" id="Phobius"/>
    </source>
</evidence>
<evidence type="ECO:0000256" key="6">
    <source>
        <dbReference type="PIRNR" id="PIRNR015840"/>
    </source>
</evidence>
<dbReference type="Proteomes" id="UP000292447">
    <property type="component" value="Chromosome II"/>
</dbReference>
<evidence type="ECO:0000313" key="10">
    <source>
        <dbReference type="Proteomes" id="UP000292447"/>
    </source>
</evidence>
<keyword evidence="3 8" id="KW-0812">Transmembrane</keyword>
<dbReference type="PANTHER" id="PTHR10926">
    <property type="entry name" value="CELL CYCLE CONTROL PROTEIN 50"/>
    <property type="match status" value="1"/>
</dbReference>
<evidence type="ECO:0000313" key="9">
    <source>
        <dbReference type="EMBL" id="QBM87577.1"/>
    </source>
</evidence>
<proteinExistence type="inferred from homology"/>
<evidence type="ECO:0000256" key="5">
    <source>
        <dbReference type="ARBA" id="ARBA00023136"/>
    </source>
</evidence>
<keyword evidence="10" id="KW-1185">Reference proteome</keyword>
<evidence type="ECO:0000256" key="2">
    <source>
        <dbReference type="ARBA" id="ARBA00009457"/>
    </source>
</evidence>
<dbReference type="GO" id="GO:0045332">
    <property type="term" value="P:phospholipid translocation"/>
    <property type="evidence" value="ECO:0007669"/>
    <property type="project" value="UniProtKB-UniRule"/>
</dbReference>
<comment type="similarity">
    <text evidence="2 6">Belongs to the CDC50/LEM3 family.</text>
</comment>
<dbReference type="Pfam" id="PF03381">
    <property type="entry name" value="CDC50"/>
    <property type="match status" value="1"/>
</dbReference>